<protein>
    <submittedName>
        <fullName evidence="2">Phosphotransferase</fullName>
    </submittedName>
</protein>
<proteinExistence type="predicted"/>
<accession>A0ABQ3W7C7</accession>
<dbReference type="SUPFAM" id="SSF56112">
    <property type="entry name" value="Protein kinase-like (PK-like)"/>
    <property type="match status" value="1"/>
</dbReference>
<dbReference type="Gene3D" id="3.90.1200.10">
    <property type="match status" value="1"/>
</dbReference>
<dbReference type="EMBL" id="BOMF01000001">
    <property type="protein sequence ID" value="GID42942.1"/>
    <property type="molecule type" value="Genomic_DNA"/>
</dbReference>
<dbReference type="InterPro" id="IPR011009">
    <property type="entry name" value="Kinase-like_dom_sf"/>
</dbReference>
<dbReference type="RefSeq" id="WP_204293541.1">
    <property type="nucleotide sequence ID" value="NZ_BAAAGQ010000008.1"/>
</dbReference>
<sequence length="259" mass="27946">MTDFEVLAGGVNQVVRVGDTVRRPTGPWSPHVHALLRHLTDGGFPGAPRVHAVTADGFEVLDFLPGEVSGYPATPAAASEEALVSAAELLRSYHDATAAYARSAPRAGWQEPVAAPVEVICHGDFAPHNCVLTGNRVTGMIDFDHARPGSRMWDVAYAAYRWVPLTAPTNADGFGSTAQQAARLRLFCDRYGLNRADRTRLIGTVAARLHALVDFMRARAAAGSEAFAGHLADGHHLLYLGDAAYVRERRLILEADLWS</sequence>
<comment type="caution">
    <text evidence="2">The sequence shown here is derived from an EMBL/GenBank/DDBJ whole genome shotgun (WGS) entry which is preliminary data.</text>
</comment>
<dbReference type="InterPro" id="IPR002575">
    <property type="entry name" value="Aminoglycoside_PTrfase"/>
</dbReference>
<evidence type="ECO:0000259" key="1">
    <source>
        <dbReference type="Pfam" id="PF01636"/>
    </source>
</evidence>
<organism evidence="2">
    <name type="scientific">Actinoplanes campanulatus</name>
    <dbReference type="NCBI Taxonomy" id="113559"/>
    <lineage>
        <taxon>Bacteria</taxon>
        <taxon>Bacillati</taxon>
        <taxon>Actinomycetota</taxon>
        <taxon>Actinomycetes</taxon>
        <taxon>Micromonosporales</taxon>
        <taxon>Micromonosporaceae</taxon>
        <taxon>Actinoplanes</taxon>
    </lineage>
</organism>
<dbReference type="Pfam" id="PF01636">
    <property type="entry name" value="APH"/>
    <property type="match status" value="1"/>
</dbReference>
<name>A0ABQ3W7C7_9ACTN</name>
<evidence type="ECO:0000313" key="2">
    <source>
        <dbReference type="EMBL" id="GID42942.1"/>
    </source>
</evidence>
<reference evidence="2" key="1">
    <citation type="submission" date="2021-01" db="EMBL/GenBank/DDBJ databases">
        <title>Whole genome shotgun sequence of Actinoplanes capillaceus NBRC 16408.</title>
        <authorList>
            <person name="Komaki H."/>
            <person name="Tamura T."/>
        </authorList>
    </citation>
    <scope>NUCLEOTIDE SEQUENCE [LARGE SCALE GENOMIC DNA]</scope>
    <source>
        <strain evidence="2">NBRC 16408</strain>
    </source>
</reference>
<gene>
    <name evidence="2" type="ORF">Aca07nite_02170</name>
</gene>
<feature type="domain" description="Aminoglycoside phosphotransferase" evidence="1">
    <location>
        <begin position="115"/>
        <end position="169"/>
    </location>
</feature>